<sequence>MVTAAPERGTKGWYDKEKKVDPINVLLIALGFLLPSLVALINSVADRNRAAGKADVIRARRGSDNSRQSQTGWRNF</sequence>
<keyword evidence="1" id="KW-0472">Membrane</keyword>
<reference evidence="2 3" key="1">
    <citation type="submission" date="2024-06" db="EMBL/GenBank/DDBJ databases">
        <title>The Natural Products Discovery Center: Release of the First 8490 Sequenced Strains for Exploring Actinobacteria Biosynthetic Diversity.</title>
        <authorList>
            <person name="Kalkreuter E."/>
            <person name="Kautsar S.A."/>
            <person name="Yang D."/>
            <person name="Bader C.D."/>
            <person name="Teijaro C.N."/>
            <person name="Fluegel L."/>
            <person name="Davis C.M."/>
            <person name="Simpson J.R."/>
            <person name="Lauterbach L."/>
            <person name="Steele A.D."/>
            <person name="Gui C."/>
            <person name="Meng S."/>
            <person name="Li G."/>
            <person name="Viehrig K."/>
            <person name="Ye F."/>
            <person name="Su P."/>
            <person name="Kiefer A.F."/>
            <person name="Nichols A."/>
            <person name="Cepeda A.J."/>
            <person name="Yan W."/>
            <person name="Fan B."/>
            <person name="Jiang Y."/>
            <person name="Adhikari A."/>
            <person name="Zheng C.-J."/>
            <person name="Schuster L."/>
            <person name="Cowan T.M."/>
            <person name="Smanski M.J."/>
            <person name="Chevrette M.G."/>
            <person name="De Carvalho L.P.S."/>
            <person name="Shen B."/>
        </authorList>
    </citation>
    <scope>NUCLEOTIDE SEQUENCE [LARGE SCALE GENOMIC DNA]</scope>
    <source>
        <strain evidence="2 3">NPDC000632</strain>
    </source>
</reference>
<evidence type="ECO:0000256" key="1">
    <source>
        <dbReference type="SAM" id="Phobius"/>
    </source>
</evidence>
<dbReference type="EMBL" id="JBEPCV010000055">
    <property type="protein sequence ID" value="MER6908995.1"/>
    <property type="molecule type" value="Genomic_DNA"/>
</dbReference>
<keyword evidence="1" id="KW-0812">Transmembrane</keyword>
<keyword evidence="3" id="KW-1185">Reference proteome</keyword>
<keyword evidence="1" id="KW-1133">Transmembrane helix</keyword>
<accession>A0ABV1VR92</accession>
<name>A0ABV1VR92_9ACTN</name>
<dbReference type="RefSeq" id="WP_350722460.1">
    <property type="nucleotide sequence ID" value="NZ_JBEPCO010000036.1"/>
</dbReference>
<gene>
    <name evidence="2" type="ORF">ABT322_35760</name>
</gene>
<protein>
    <submittedName>
        <fullName evidence="2">Uncharacterized protein</fullName>
    </submittedName>
</protein>
<evidence type="ECO:0000313" key="3">
    <source>
        <dbReference type="Proteomes" id="UP001490330"/>
    </source>
</evidence>
<comment type="caution">
    <text evidence="2">The sequence shown here is derived from an EMBL/GenBank/DDBJ whole genome shotgun (WGS) entry which is preliminary data.</text>
</comment>
<feature type="transmembrane region" description="Helical" evidence="1">
    <location>
        <begin position="23"/>
        <end position="45"/>
    </location>
</feature>
<proteinExistence type="predicted"/>
<evidence type="ECO:0000313" key="2">
    <source>
        <dbReference type="EMBL" id="MER6908995.1"/>
    </source>
</evidence>
<organism evidence="2 3">
    <name type="scientific">Streptomyces flaveolus</name>
    <dbReference type="NCBI Taxonomy" id="67297"/>
    <lineage>
        <taxon>Bacteria</taxon>
        <taxon>Bacillati</taxon>
        <taxon>Actinomycetota</taxon>
        <taxon>Actinomycetes</taxon>
        <taxon>Kitasatosporales</taxon>
        <taxon>Streptomycetaceae</taxon>
        <taxon>Streptomyces</taxon>
    </lineage>
</organism>
<dbReference type="Proteomes" id="UP001490330">
    <property type="component" value="Unassembled WGS sequence"/>
</dbReference>